<dbReference type="EMBL" id="JYDS01000023">
    <property type="protein sequence ID" value="KRZ31659.1"/>
    <property type="molecule type" value="Genomic_DNA"/>
</dbReference>
<protein>
    <submittedName>
        <fullName evidence="1">Uncharacterized protein</fullName>
    </submittedName>
</protein>
<comment type="caution">
    <text evidence="1">The sequence shown here is derived from an EMBL/GenBank/DDBJ whole genome shotgun (WGS) entry which is preliminary data.</text>
</comment>
<dbReference type="Proteomes" id="UP000054805">
    <property type="component" value="Unassembled WGS sequence"/>
</dbReference>
<dbReference type="Proteomes" id="UP000054826">
    <property type="component" value="Unassembled WGS sequence"/>
</dbReference>
<sequence length="145" mass="16880">MNCTRTAEEHYFSIILKKILILQSRSVILKNRDKINNSTQQFAIFTENYFYQPCTSFFNTVTSNFWITVCMNDNNNCIERTSVNELTLGLLYILTNCCPILLNVFRKLTDKIDTTNCGSVVRESIKSDHLILIIRFVIDMNFEIS</sequence>
<gene>
    <name evidence="1" type="ORF">T4B_8744</name>
    <name evidence="2" type="ORF">T4C_4821</name>
</gene>
<evidence type="ECO:0000313" key="1">
    <source>
        <dbReference type="EMBL" id="KRZ31659.1"/>
    </source>
</evidence>
<dbReference type="AlphaFoldDB" id="A0A0V1J9K9"/>
<proteinExistence type="predicted"/>
<dbReference type="EMBL" id="JYDV01000049">
    <property type="protein sequence ID" value="KRZ38124.1"/>
    <property type="molecule type" value="Genomic_DNA"/>
</dbReference>
<organism evidence="1 3">
    <name type="scientific">Trichinella pseudospiralis</name>
    <name type="common">Parasitic roundworm</name>
    <dbReference type="NCBI Taxonomy" id="6337"/>
    <lineage>
        <taxon>Eukaryota</taxon>
        <taxon>Metazoa</taxon>
        <taxon>Ecdysozoa</taxon>
        <taxon>Nematoda</taxon>
        <taxon>Enoplea</taxon>
        <taxon>Dorylaimia</taxon>
        <taxon>Trichinellida</taxon>
        <taxon>Trichinellidae</taxon>
        <taxon>Trichinella</taxon>
    </lineage>
</organism>
<reference evidence="3 4" key="1">
    <citation type="submission" date="2015-01" db="EMBL/GenBank/DDBJ databases">
        <title>Evolution of Trichinella species and genotypes.</title>
        <authorList>
            <person name="Korhonen P.K."/>
            <person name="Edoardo P."/>
            <person name="Giuseppe L.R."/>
            <person name="Gasser R.B."/>
        </authorList>
    </citation>
    <scope>NUCLEOTIDE SEQUENCE [LARGE SCALE GENOMIC DNA]</scope>
    <source>
        <strain evidence="2">ISS176</strain>
        <strain evidence="1">ISS588</strain>
    </source>
</reference>
<name>A0A0V1J9K9_TRIPS</name>
<accession>A0A0V1J9K9</accession>
<evidence type="ECO:0000313" key="2">
    <source>
        <dbReference type="EMBL" id="KRZ38124.1"/>
    </source>
</evidence>
<keyword evidence="3" id="KW-1185">Reference proteome</keyword>
<evidence type="ECO:0000313" key="3">
    <source>
        <dbReference type="Proteomes" id="UP000054805"/>
    </source>
</evidence>
<evidence type="ECO:0000313" key="4">
    <source>
        <dbReference type="Proteomes" id="UP000054826"/>
    </source>
</evidence>